<organism evidence="11 12">
    <name type="scientific">Paenibacillus larvae subsp. larvae</name>
    <dbReference type="NCBI Taxonomy" id="147375"/>
    <lineage>
        <taxon>Bacteria</taxon>
        <taxon>Bacillati</taxon>
        <taxon>Bacillota</taxon>
        <taxon>Bacilli</taxon>
        <taxon>Bacillales</taxon>
        <taxon>Paenibacillaceae</taxon>
        <taxon>Paenibacillus</taxon>
    </lineage>
</organism>
<sequence length="500" mass="56180">MKDDRRELLETEEEELFEDLKQFVQRHPNQQMAWYLLGREYAAQGKMAKARYCFARAGEVYEAFENRAIKVDPAVLAAAEEAARGRGDSEKPGRPSRRWRGTLLVALLALLLIPITGDERRIPVRLTVERTDKTALAEARAISEKPVVGSEPKAVVYYADRALRRRSGGEQTGRGERLRKEISHLLFASGERVPEALILAGEAAEEGEWSAWYRPPVLIASVKQGADRDKPRIEHYDAETCACKPANSAHARAMAAEWRGRQEQLLVLRSAVESFYRRNSRMPEKAEELTGNYPDNIIPGMTPYMETMFIKIREEVHTKLGMNKEAEPVKSGPAKWLATSVKPEHAEDQLFEEPLRIVVDRRAYRLAVISGNTIIRTFPVGLGGEKTPDGEFTITEKVRNPNGKSNGEFGSRGMTLSDTLYAIHGTNEPDSIGQDESKGCIRMGKEDVEELFDLVPLETRVTIGRDLLPVLSDGDPSEPRWSLPGKAVETNPQKVYKWLN</sequence>
<dbReference type="CDD" id="cd16913">
    <property type="entry name" value="YkuD_like"/>
    <property type="match status" value="1"/>
</dbReference>
<evidence type="ECO:0000313" key="11">
    <source>
        <dbReference type="EMBL" id="AVF25461.1"/>
    </source>
</evidence>
<keyword evidence="8 9" id="KW-0961">Cell wall biogenesis/degradation</keyword>
<evidence type="ECO:0000256" key="3">
    <source>
        <dbReference type="ARBA" id="ARBA00022676"/>
    </source>
</evidence>
<gene>
    <name evidence="11" type="ORF">ERICIII_01262</name>
</gene>
<dbReference type="Pfam" id="PF03734">
    <property type="entry name" value="YkuD"/>
    <property type="match status" value="1"/>
</dbReference>
<dbReference type="SUPFAM" id="SSF48452">
    <property type="entry name" value="TPR-like"/>
    <property type="match status" value="1"/>
</dbReference>
<keyword evidence="3" id="KW-0328">Glycosyltransferase</keyword>
<evidence type="ECO:0000256" key="4">
    <source>
        <dbReference type="ARBA" id="ARBA00022679"/>
    </source>
</evidence>
<dbReference type="PANTHER" id="PTHR30582:SF24">
    <property type="entry name" value="L,D-TRANSPEPTIDASE ERFK_SRFK-RELATED"/>
    <property type="match status" value="1"/>
</dbReference>
<feature type="active site" description="Nucleophile" evidence="9">
    <location>
        <position position="440"/>
    </location>
</feature>
<accession>A0A2L1TJM3</accession>
<dbReference type="GO" id="GO:0071555">
    <property type="term" value="P:cell wall organization"/>
    <property type="evidence" value="ECO:0007669"/>
    <property type="project" value="UniProtKB-UniRule"/>
</dbReference>
<protein>
    <submittedName>
        <fullName evidence="11">Murein transglycosylase-like protein</fullName>
    </submittedName>
</protein>
<dbReference type="GO" id="GO:0005576">
    <property type="term" value="C:extracellular region"/>
    <property type="evidence" value="ECO:0007669"/>
    <property type="project" value="TreeGrafter"/>
</dbReference>
<dbReference type="STRING" id="147375.BXP28_12190"/>
<proteinExistence type="inferred from homology"/>
<dbReference type="PROSITE" id="PS52029">
    <property type="entry name" value="LD_TPASE"/>
    <property type="match status" value="1"/>
</dbReference>
<dbReference type="GO" id="GO:0008360">
    <property type="term" value="P:regulation of cell shape"/>
    <property type="evidence" value="ECO:0007669"/>
    <property type="project" value="UniProtKB-UniRule"/>
</dbReference>
<evidence type="ECO:0000256" key="1">
    <source>
        <dbReference type="ARBA" id="ARBA00004752"/>
    </source>
</evidence>
<dbReference type="PANTHER" id="PTHR30582">
    <property type="entry name" value="L,D-TRANSPEPTIDASE"/>
    <property type="match status" value="1"/>
</dbReference>
<dbReference type="AlphaFoldDB" id="A0A2L1TJM3"/>
<comment type="pathway">
    <text evidence="1 9">Cell wall biogenesis; peptidoglycan biosynthesis.</text>
</comment>
<dbReference type="InterPro" id="IPR011990">
    <property type="entry name" value="TPR-like_helical_dom_sf"/>
</dbReference>
<dbReference type="Gene3D" id="1.25.40.10">
    <property type="entry name" value="Tetratricopeptide repeat domain"/>
    <property type="match status" value="1"/>
</dbReference>
<dbReference type="InterPro" id="IPR005490">
    <property type="entry name" value="LD_TPept_cat_dom"/>
</dbReference>
<dbReference type="GO" id="GO:0016757">
    <property type="term" value="F:glycosyltransferase activity"/>
    <property type="evidence" value="ECO:0007669"/>
    <property type="project" value="UniProtKB-KW"/>
</dbReference>
<evidence type="ECO:0000256" key="8">
    <source>
        <dbReference type="ARBA" id="ARBA00023316"/>
    </source>
</evidence>
<keyword evidence="5" id="KW-0378">Hydrolase</keyword>
<dbReference type="SUPFAM" id="SSF141523">
    <property type="entry name" value="L,D-transpeptidase catalytic domain-like"/>
    <property type="match status" value="1"/>
</dbReference>
<dbReference type="GO" id="GO:0018104">
    <property type="term" value="P:peptidoglycan-protein cross-linking"/>
    <property type="evidence" value="ECO:0007669"/>
    <property type="project" value="TreeGrafter"/>
</dbReference>
<dbReference type="Gene3D" id="2.40.440.10">
    <property type="entry name" value="L,D-transpeptidase catalytic domain-like"/>
    <property type="match status" value="1"/>
</dbReference>
<dbReference type="GeneID" id="64218057"/>
<evidence type="ECO:0000256" key="7">
    <source>
        <dbReference type="ARBA" id="ARBA00022984"/>
    </source>
</evidence>
<dbReference type="InterPro" id="IPR038063">
    <property type="entry name" value="Transpep_catalytic_dom"/>
</dbReference>
<feature type="domain" description="L,D-TPase catalytic" evidence="10">
    <location>
        <begin position="355"/>
        <end position="464"/>
    </location>
</feature>
<reference evidence="12" key="1">
    <citation type="submission" date="2017-02" db="EMBL/GenBank/DDBJ databases">
        <title>Delineation of Paenibacillus larvae strains originating from foulbrood outbreaks.</title>
        <authorList>
            <person name="Beims H."/>
            <person name="Bunk B."/>
            <person name="Sproeer C."/>
            <person name="Mohr K.I."/>
            <person name="Pradella S."/>
            <person name="Guenther G."/>
            <person name="Rohde M."/>
            <person name="von der Ohe W."/>
            <person name="Steinert M."/>
        </authorList>
    </citation>
    <scope>NUCLEOTIDE SEQUENCE [LARGE SCALE GENOMIC DNA]</scope>
    <source>
        <strain evidence="12">Eric_III</strain>
    </source>
</reference>
<evidence type="ECO:0000259" key="10">
    <source>
        <dbReference type="PROSITE" id="PS52029"/>
    </source>
</evidence>
<evidence type="ECO:0000256" key="5">
    <source>
        <dbReference type="ARBA" id="ARBA00022801"/>
    </source>
</evidence>
<evidence type="ECO:0000256" key="6">
    <source>
        <dbReference type="ARBA" id="ARBA00022960"/>
    </source>
</evidence>
<keyword evidence="4" id="KW-0808">Transferase</keyword>
<evidence type="ECO:0000313" key="12">
    <source>
        <dbReference type="Proteomes" id="UP000239833"/>
    </source>
</evidence>
<dbReference type="GO" id="GO:0071972">
    <property type="term" value="F:peptidoglycan L,D-transpeptidase activity"/>
    <property type="evidence" value="ECO:0007669"/>
    <property type="project" value="TreeGrafter"/>
</dbReference>
<evidence type="ECO:0000256" key="9">
    <source>
        <dbReference type="PROSITE-ProRule" id="PRU01373"/>
    </source>
</evidence>
<keyword evidence="6 9" id="KW-0133">Cell shape</keyword>
<keyword evidence="7 9" id="KW-0573">Peptidoglycan synthesis</keyword>
<dbReference type="EMBL" id="CP019655">
    <property type="protein sequence ID" value="AVF25461.1"/>
    <property type="molecule type" value="Genomic_DNA"/>
</dbReference>
<comment type="similarity">
    <text evidence="2">Belongs to the YkuD family.</text>
</comment>
<dbReference type="InterPro" id="IPR050979">
    <property type="entry name" value="LD-transpeptidase"/>
</dbReference>
<feature type="active site" description="Proton donor/acceptor" evidence="9">
    <location>
        <position position="424"/>
    </location>
</feature>
<evidence type="ECO:0000256" key="2">
    <source>
        <dbReference type="ARBA" id="ARBA00005992"/>
    </source>
</evidence>
<dbReference type="RefSeq" id="WP_023483909.1">
    <property type="nucleotide sequence ID" value="NZ_CP019651.1"/>
</dbReference>
<dbReference type="UniPathway" id="UPA00219"/>
<dbReference type="Proteomes" id="UP000239833">
    <property type="component" value="Chromosome"/>
</dbReference>
<name>A0A2L1TJM3_9BACL</name>